<reference evidence="2 3" key="1">
    <citation type="submission" date="2013-03" db="EMBL/GenBank/DDBJ databases">
        <title>The Genome Sequence of Capronia coronata CBS 617.96.</title>
        <authorList>
            <consortium name="The Broad Institute Genomics Platform"/>
            <person name="Cuomo C."/>
            <person name="de Hoog S."/>
            <person name="Gorbushina A."/>
            <person name="Walker B."/>
            <person name="Young S.K."/>
            <person name="Zeng Q."/>
            <person name="Gargeya S."/>
            <person name="Fitzgerald M."/>
            <person name="Haas B."/>
            <person name="Abouelleil A."/>
            <person name="Allen A.W."/>
            <person name="Alvarado L."/>
            <person name="Arachchi H.M."/>
            <person name="Berlin A.M."/>
            <person name="Chapman S.B."/>
            <person name="Gainer-Dewar J."/>
            <person name="Goldberg J."/>
            <person name="Griggs A."/>
            <person name="Gujja S."/>
            <person name="Hansen M."/>
            <person name="Howarth C."/>
            <person name="Imamovic A."/>
            <person name="Ireland A."/>
            <person name="Larimer J."/>
            <person name="McCowan C."/>
            <person name="Murphy C."/>
            <person name="Pearson M."/>
            <person name="Poon T.W."/>
            <person name="Priest M."/>
            <person name="Roberts A."/>
            <person name="Saif S."/>
            <person name="Shea T."/>
            <person name="Sisk P."/>
            <person name="Sykes S."/>
            <person name="Wortman J."/>
            <person name="Nusbaum C."/>
            <person name="Birren B."/>
        </authorList>
    </citation>
    <scope>NUCLEOTIDE SEQUENCE [LARGE SCALE GENOMIC DNA]</scope>
    <source>
        <strain evidence="2 3">CBS 617.96</strain>
    </source>
</reference>
<dbReference type="Proteomes" id="UP000019484">
    <property type="component" value="Unassembled WGS sequence"/>
</dbReference>
<feature type="region of interest" description="Disordered" evidence="1">
    <location>
        <begin position="1"/>
        <end position="30"/>
    </location>
</feature>
<accession>W9Z0B1</accession>
<evidence type="ECO:0000313" key="2">
    <source>
        <dbReference type="EMBL" id="EXJ95001.1"/>
    </source>
</evidence>
<dbReference type="eggNOG" id="ENOG502SWJM">
    <property type="taxonomic scope" value="Eukaryota"/>
</dbReference>
<dbReference type="AlphaFoldDB" id="W9Z0B1"/>
<keyword evidence="3" id="KW-1185">Reference proteome</keyword>
<name>W9Z0B1_9EURO</name>
<dbReference type="InterPro" id="IPR024491">
    <property type="entry name" value="Se_SelK/SelG"/>
</dbReference>
<feature type="region of interest" description="Disordered" evidence="1">
    <location>
        <begin position="72"/>
        <end position="127"/>
    </location>
</feature>
<dbReference type="EMBL" id="AMWN01000001">
    <property type="protein sequence ID" value="EXJ95001.1"/>
    <property type="molecule type" value="Genomic_DNA"/>
</dbReference>
<feature type="compositionally biased region" description="Gly residues" evidence="1">
    <location>
        <begin position="97"/>
        <end position="125"/>
    </location>
</feature>
<dbReference type="RefSeq" id="XP_007719230.1">
    <property type="nucleotide sequence ID" value="XM_007721040.1"/>
</dbReference>
<dbReference type="HOGENOM" id="CLU_157388_0_0_1"/>
<dbReference type="GeneID" id="19155029"/>
<organism evidence="2 3">
    <name type="scientific">Capronia coronata CBS 617.96</name>
    <dbReference type="NCBI Taxonomy" id="1182541"/>
    <lineage>
        <taxon>Eukaryota</taxon>
        <taxon>Fungi</taxon>
        <taxon>Dikarya</taxon>
        <taxon>Ascomycota</taxon>
        <taxon>Pezizomycotina</taxon>
        <taxon>Eurotiomycetes</taxon>
        <taxon>Chaetothyriomycetidae</taxon>
        <taxon>Chaetothyriales</taxon>
        <taxon>Herpotrichiellaceae</taxon>
        <taxon>Capronia</taxon>
    </lineage>
</organism>
<dbReference type="OrthoDB" id="2121326at2759"/>
<comment type="caution">
    <text evidence="2">The sequence shown here is derived from an EMBL/GenBank/DDBJ whole genome shotgun (WGS) entry which is preliminary data.</text>
</comment>
<proteinExistence type="predicted"/>
<gene>
    <name evidence="2" type="ORF">A1O1_00119</name>
</gene>
<protein>
    <submittedName>
        <fullName evidence="2">Uncharacterized protein</fullName>
    </submittedName>
</protein>
<feature type="compositionally biased region" description="Low complexity" evidence="1">
    <location>
        <begin position="10"/>
        <end position="30"/>
    </location>
</feature>
<dbReference type="Pfam" id="PF10961">
    <property type="entry name" value="SelK_SelG"/>
    <property type="match status" value="1"/>
</dbReference>
<evidence type="ECO:0000256" key="1">
    <source>
        <dbReference type="SAM" id="MobiDB-lite"/>
    </source>
</evidence>
<evidence type="ECO:0000313" key="3">
    <source>
        <dbReference type="Proteomes" id="UP000019484"/>
    </source>
</evidence>
<dbReference type="STRING" id="1182541.W9Z0B1"/>
<sequence length="140" mass="14276">MADNNPPSAPRKATSSTPSSSSSAKYISSSGHVLETPPLTARISRLSDSIYNFLGLYIVSLFSLDPYTAAQNSQFNTRAKGPNTYQERPRWGANRSGTGGGGVGGIGRGGNTGTGTGSGAGGRRFGGIDDVRGPECGSCG</sequence>